<organism evidence="2 3">
    <name type="scientific">Alcanivorax profundi</name>
    <dbReference type="NCBI Taxonomy" id="2338368"/>
    <lineage>
        <taxon>Bacteria</taxon>
        <taxon>Pseudomonadati</taxon>
        <taxon>Pseudomonadota</taxon>
        <taxon>Gammaproteobacteria</taxon>
        <taxon>Oceanospirillales</taxon>
        <taxon>Alcanivoracaceae</taxon>
        <taxon>Alcanivorax</taxon>
    </lineage>
</organism>
<comment type="caution">
    <text evidence="2">The sequence shown here is derived from an EMBL/GenBank/DDBJ whole genome shotgun (WGS) entry which is preliminary data.</text>
</comment>
<feature type="transmembrane region" description="Helical" evidence="1">
    <location>
        <begin position="45"/>
        <end position="65"/>
    </location>
</feature>
<evidence type="ECO:0000313" key="3">
    <source>
        <dbReference type="Proteomes" id="UP000283734"/>
    </source>
</evidence>
<evidence type="ECO:0000313" key="2">
    <source>
        <dbReference type="EMBL" id="RJG19375.1"/>
    </source>
</evidence>
<dbReference type="Pfam" id="PF11804">
    <property type="entry name" value="DUF3325"/>
    <property type="match status" value="1"/>
</dbReference>
<dbReference type="AlphaFoldDB" id="A0A418Y1I4"/>
<name>A0A418Y1I4_9GAMM</name>
<keyword evidence="1" id="KW-0472">Membrane</keyword>
<feature type="transmembrane region" description="Helical" evidence="1">
    <location>
        <begin position="6"/>
        <end position="24"/>
    </location>
</feature>
<dbReference type="Proteomes" id="UP000283734">
    <property type="component" value="Unassembled WGS sequence"/>
</dbReference>
<accession>A0A418Y1I4</accession>
<feature type="transmembrane region" description="Helical" evidence="1">
    <location>
        <begin position="71"/>
        <end position="91"/>
    </location>
</feature>
<dbReference type="OrthoDB" id="5366025at2"/>
<sequence>MTLLNLTLLLITFAGFTCLALAMPRHSKHLLQRSLSAQASRLAKITGWALLGTALILATVQWRFSIGSVTWFGWLSLAGVALVFALPRWPWQPVKPQRPARKNAAGKTRIPVAPDPVPAGPAKIAVALTVIALPLTVFAWQLAGSGQKPLLRDDALSGEIGPWTFVIAEKEQAAPDILALDVPLKQFVIRFCERCEGEIRQAFLKVREPRSTTAAGNAFFGRGEEKTVQIPIPVAATLADDLWLTVEGNDGTFHHQPLAIERLSPSLATFIKERP</sequence>
<dbReference type="EMBL" id="QYYA01000001">
    <property type="protein sequence ID" value="RJG19375.1"/>
    <property type="molecule type" value="Genomic_DNA"/>
</dbReference>
<keyword evidence="1" id="KW-1133">Transmembrane helix</keyword>
<reference evidence="2 3" key="1">
    <citation type="submission" date="2018-09" db="EMBL/GenBank/DDBJ databases">
        <title>Alcanivorax profundi sp. nov., isolated from 1000 m-depth seawater of the Mariana Trench.</title>
        <authorList>
            <person name="Liu J."/>
        </authorList>
    </citation>
    <scope>NUCLEOTIDE SEQUENCE [LARGE SCALE GENOMIC DNA]</scope>
    <source>
        <strain evidence="2 3">MTEO17</strain>
    </source>
</reference>
<keyword evidence="3" id="KW-1185">Reference proteome</keyword>
<evidence type="ECO:0000256" key="1">
    <source>
        <dbReference type="SAM" id="Phobius"/>
    </source>
</evidence>
<proteinExistence type="predicted"/>
<dbReference type="RefSeq" id="WP_022983903.1">
    <property type="nucleotide sequence ID" value="NZ_QYYA01000001.1"/>
</dbReference>
<feature type="transmembrane region" description="Helical" evidence="1">
    <location>
        <begin position="124"/>
        <end position="143"/>
    </location>
</feature>
<gene>
    <name evidence="2" type="ORF">D4A39_00460</name>
</gene>
<protein>
    <submittedName>
        <fullName evidence="2">DUF3325 domain-containing protein</fullName>
    </submittedName>
</protein>
<keyword evidence="1" id="KW-0812">Transmembrane</keyword>
<dbReference type="InterPro" id="IPR021762">
    <property type="entry name" value="DUF3325"/>
</dbReference>